<feature type="non-terminal residue" evidence="12">
    <location>
        <position position="1"/>
    </location>
</feature>
<keyword evidence="3 11" id="KW-0032">Aminotransferase</keyword>
<dbReference type="InterPro" id="IPR033939">
    <property type="entry name" value="BCAT_family"/>
</dbReference>
<dbReference type="GO" id="GO:0009098">
    <property type="term" value="P:L-leucine biosynthetic process"/>
    <property type="evidence" value="ECO:0007669"/>
    <property type="project" value="TreeGrafter"/>
</dbReference>
<dbReference type="GO" id="GO:0009099">
    <property type="term" value="P:L-valine biosynthetic process"/>
    <property type="evidence" value="ECO:0007669"/>
    <property type="project" value="TreeGrafter"/>
</dbReference>
<evidence type="ECO:0000256" key="11">
    <source>
        <dbReference type="RuleBase" id="RU004517"/>
    </source>
</evidence>
<dbReference type="Pfam" id="PF01063">
    <property type="entry name" value="Aminotran_4"/>
    <property type="match status" value="1"/>
</dbReference>
<sequence length="358" mass="40506">PEKFQAPKPDAANIDFGKTFSDHMLECSWTDSTGWCQPRICPMHAIELHPAAKVLHYAQEAFEGMKAYRASNGRILLFRPELNIERLLGSAERLGLPTFDGQEYLRCLKKFISIDREWVPDIPMTALYIRPTYLGVEPALGVARSSDALFYTIAGPVRPYYTSAKPISLLADPQYVRAWPGGTGDKKLGCNYAPTLIIQKDVEGVGMQQVLWLFGEDQQITEMGAMNVFVLLEDKNGEPELVTPPLNGLILPGITRRSIIELAREWKQCRVSERSITMFELRKTSGEGRLLEMFGTGTACTVLPIDRIVHRQNNQREELHVPTMESKYQMHAQLLQAMLDIQYGVIDHPWSVLVEEEK</sequence>
<dbReference type="InterPro" id="IPR036038">
    <property type="entry name" value="Aminotransferase-like"/>
</dbReference>
<evidence type="ECO:0000256" key="7">
    <source>
        <dbReference type="ARBA" id="ARBA00023304"/>
    </source>
</evidence>
<dbReference type="PIRSF" id="PIRSF006468">
    <property type="entry name" value="BCAT1"/>
    <property type="match status" value="1"/>
</dbReference>
<dbReference type="PROSITE" id="PS00770">
    <property type="entry name" value="AA_TRANSFER_CLASS_4"/>
    <property type="match status" value="1"/>
</dbReference>
<dbReference type="CDD" id="cd01557">
    <property type="entry name" value="BCAT_beta_family"/>
    <property type="match status" value="1"/>
</dbReference>
<dbReference type="InterPro" id="IPR001544">
    <property type="entry name" value="Aminotrans_IV"/>
</dbReference>
<dbReference type="FunFam" id="3.20.10.10:FF:000004">
    <property type="entry name" value="Branched-chain-amino-acid aminotransferase"/>
    <property type="match status" value="1"/>
</dbReference>
<evidence type="ECO:0000256" key="9">
    <source>
        <dbReference type="RuleBase" id="RU004106"/>
    </source>
</evidence>
<keyword evidence="4 11" id="KW-0028">Amino-acid biosynthesis</keyword>
<keyword evidence="7 11" id="KW-0100">Branched-chain amino acid biosynthesis</keyword>
<dbReference type="GO" id="GO:0052654">
    <property type="term" value="F:L-leucine-2-oxoglutarate transaminase activity"/>
    <property type="evidence" value="ECO:0007669"/>
    <property type="project" value="RHEA"/>
</dbReference>
<dbReference type="NCBIfam" id="TIGR01123">
    <property type="entry name" value="ilvE_II"/>
    <property type="match status" value="1"/>
</dbReference>
<proteinExistence type="inferred from homology"/>
<evidence type="ECO:0000256" key="4">
    <source>
        <dbReference type="ARBA" id="ARBA00022605"/>
    </source>
</evidence>
<protein>
    <recommendedName>
        <fullName evidence="11">Branched-chain-amino-acid aminotransferase</fullName>
        <ecNumber evidence="11">2.6.1.42</ecNumber>
    </recommendedName>
</protein>
<evidence type="ECO:0000256" key="5">
    <source>
        <dbReference type="ARBA" id="ARBA00022679"/>
    </source>
</evidence>
<dbReference type="Proteomes" id="UP000192247">
    <property type="component" value="Unassembled WGS sequence"/>
</dbReference>
<comment type="catalytic activity">
    <reaction evidence="11">
        <text>L-leucine + 2-oxoglutarate = 4-methyl-2-oxopentanoate + L-glutamate</text>
        <dbReference type="Rhea" id="RHEA:18321"/>
        <dbReference type="ChEBI" id="CHEBI:16810"/>
        <dbReference type="ChEBI" id="CHEBI:17865"/>
        <dbReference type="ChEBI" id="CHEBI:29985"/>
        <dbReference type="ChEBI" id="CHEBI:57427"/>
        <dbReference type="EC" id="2.6.1.42"/>
    </reaction>
</comment>
<evidence type="ECO:0000256" key="2">
    <source>
        <dbReference type="ARBA" id="ARBA00009320"/>
    </source>
</evidence>
<dbReference type="PANTHER" id="PTHR11825">
    <property type="entry name" value="SUBGROUP IIII AMINOTRANSFERASE"/>
    <property type="match status" value="1"/>
</dbReference>
<dbReference type="GO" id="GO:0052656">
    <property type="term" value="F:L-isoleucine-2-oxoglutarate transaminase activity"/>
    <property type="evidence" value="ECO:0007669"/>
    <property type="project" value="RHEA"/>
</dbReference>
<dbReference type="PANTHER" id="PTHR11825:SF44">
    <property type="entry name" value="BRANCHED-CHAIN-AMINO-ACID AMINOTRANSFERASE"/>
    <property type="match status" value="1"/>
</dbReference>
<dbReference type="Gene3D" id="3.30.470.10">
    <property type="match status" value="1"/>
</dbReference>
<comment type="caution">
    <text evidence="12">The sequence shown here is derived from an EMBL/GenBank/DDBJ whole genome shotgun (WGS) entry which is preliminary data.</text>
</comment>
<keyword evidence="6 10" id="KW-0663">Pyridoxal phosphate</keyword>
<dbReference type="Gene3D" id="3.20.10.10">
    <property type="entry name" value="D-amino Acid Aminotransferase, subunit A, domain 2"/>
    <property type="match status" value="1"/>
</dbReference>
<dbReference type="GO" id="GO:0052655">
    <property type="term" value="F:L-valine-2-oxoglutarate transaminase activity"/>
    <property type="evidence" value="ECO:0007669"/>
    <property type="project" value="RHEA"/>
</dbReference>
<keyword evidence="13" id="KW-1185">Reference proteome</keyword>
<reference evidence="12 13" key="1">
    <citation type="journal article" date="2017" name="Gigascience">
        <title>Draft genome of the honey bee ectoparasitic mite, Tropilaelaps mercedesae, is shaped by the parasitic life history.</title>
        <authorList>
            <person name="Dong X."/>
            <person name="Armstrong S.D."/>
            <person name="Xia D."/>
            <person name="Makepeace B.L."/>
            <person name="Darby A.C."/>
            <person name="Kadowaki T."/>
        </authorList>
    </citation>
    <scope>NUCLEOTIDE SEQUENCE [LARGE SCALE GENOMIC DNA]</scope>
    <source>
        <strain evidence="12">Wuxi-XJTLU</strain>
    </source>
</reference>
<dbReference type="FunCoup" id="A0A1V9XGD0">
    <property type="interactions" value="663"/>
</dbReference>
<evidence type="ECO:0000256" key="10">
    <source>
        <dbReference type="RuleBase" id="RU004516"/>
    </source>
</evidence>
<dbReference type="InterPro" id="IPR043131">
    <property type="entry name" value="BCAT-like_N"/>
</dbReference>
<comment type="cofactor">
    <cofactor evidence="1 10">
        <name>pyridoxal 5'-phosphate</name>
        <dbReference type="ChEBI" id="CHEBI:597326"/>
    </cofactor>
</comment>
<dbReference type="InParanoid" id="A0A1V9XGD0"/>
<organism evidence="12 13">
    <name type="scientific">Tropilaelaps mercedesae</name>
    <dbReference type="NCBI Taxonomy" id="418985"/>
    <lineage>
        <taxon>Eukaryota</taxon>
        <taxon>Metazoa</taxon>
        <taxon>Ecdysozoa</taxon>
        <taxon>Arthropoda</taxon>
        <taxon>Chelicerata</taxon>
        <taxon>Arachnida</taxon>
        <taxon>Acari</taxon>
        <taxon>Parasitiformes</taxon>
        <taxon>Mesostigmata</taxon>
        <taxon>Gamasina</taxon>
        <taxon>Dermanyssoidea</taxon>
        <taxon>Laelapidae</taxon>
        <taxon>Tropilaelaps</taxon>
    </lineage>
</organism>
<dbReference type="NCBIfam" id="NF009897">
    <property type="entry name" value="PRK13357.1"/>
    <property type="match status" value="1"/>
</dbReference>
<dbReference type="SUPFAM" id="SSF56752">
    <property type="entry name" value="D-aminoacid aminotransferase-like PLP-dependent enzymes"/>
    <property type="match status" value="1"/>
</dbReference>
<gene>
    <name evidence="12" type="ORF">BIW11_03769</name>
</gene>
<evidence type="ECO:0000313" key="13">
    <source>
        <dbReference type="Proteomes" id="UP000192247"/>
    </source>
</evidence>
<dbReference type="InterPro" id="IPR043132">
    <property type="entry name" value="BCAT-like_C"/>
</dbReference>
<dbReference type="InterPro" id="IPR005786">
    <property type="entry name" value="B_amino_transII"/>
</dbReference>
<evidence type="ECO:0000313" key="12">
    <source>
        <dbReference type="EMBL" id="OQR72481.1"/>
    </source>
</evidence>
<dbReference type="STRING" id="418985.A0A1V9XGD0"/>
<comment type="catalytic activity">
    <reaction evidence="11">
        <text>L-isoleucine + 2-oxoglutarate = (S)-3-methyl-2-oxopentanoate + L-glutamate</text>
        <dbReference type="Rhea" id="RHEA:24801"/>
        <dbReference type="ChEBI" id="CHEBI:16810"/>
        <dbReference type="ChEBI" id="CHEBI:29985"/>
        <dbReference type="ChEBI" id="CHEBI:35146"/>
        <dbReference type="ChEBI" id="CHEBI:58045"/>
        <dbReference type="EC" id="2.6.1.42"/>
    </reaction>
</comment>
<dbReference type="OrthoDB" id="1732691at2759"/>
<feature type="modified residue" description="N6-(pyridoxal phosphate)lysine" evidence="8">
    <location>
        <position position="187"/>
    </location>
</feature>
<evidence type="ECO:0000256" key="1">
    <source>
        <dbReference type="ARBA" id="ARBA00001933"/>
    </source>
</evidence>
<name>A0A1V9XGD0_9ACAR</name>
<dbReference type="InterPro" id="IPR018300">
    <property type="entry name" value="Aminotrans_IV_CS"/>
</dbReference>
<evidence type="ECO:0000256" key="8">
    <source>
        <dbReference type="PIRSR" id="PIRSR006468-1"/>
    </source>
</evidence>
<accession>A0A1V9XGD0</accession>
<evidence type="ECO:0000256" key="6">
    <source>
        <dbReference type="ARBA" id="ARBA00022898"/>
    </source>
</evidence>
<dbReference type="AlphaFoldDB" id="A0A1V9XGD0"/>
<evidence type="ECO:0000256" key="3">
    <source>
        <dbReference type="ARBA" id="ARBA00022576"/>
    </source>
</evidence>
<dbReference type="GO" id="GO:0005739">
    <property type="term" value="C:mitochondrion"/>
    <property type="evidence" value="ECO:0007669"/>
    <property type="project" value="TreeGrafter"/>
</dbReference>
<dbReference type="EC" id="2.6.1.42" evidence="11"/>
<dbReference type="FunFam" id="3.30.470.10:FF:000002">
    <property type="entry name" value="Branched-chain-amino-acid aminotransferase"/>
    <property type="match status" value="1"/>
</dbReference>
<comment type="similarity">
    <text evidence="2 9">Belongs to the class-IV pyridoxal-phosphate-dependent aminotransferase family.</text>
</comment>
<dbReference type="EMBL" id="MNPL01011702">
    <property type="protein sequence ID" value="OQR72481.1"/>
    <property type="molecule type" value="Genomic_DNA"/>
</dbReference>
<keyword evidence="5 11" id="KW-0808">Transferase</keyword>
<comment type="catalytic activity">
    <reaction evidence="11">
        <text>L-valine + 2-oxoglutarate = 3-methyl-2-oxobutanoate + L-glutamate</text>
        <dbReference type="Rhea" id="RHEA:24813"/>
        <dbReference type="ChEBI" id="CHEBI:11851"/>
        <dbReference type="ChEBI" id="CHEBI:16810"/>
        <dbReference type="ChEBI" id="CHEBI:29985"/>
        <dbReference type="ChEBI" id="CHEBI:57762"/>
        <dbReference type="EC" id="2.6.1.42"/>
    </reaction>
</comment>